<proteinExistence type="predicted"/>
<dbReference type="GO" id="GO:0008270">
    <property type="term" value="F:zinc ion binding"/>
    <property type="evidence" value="ECO:0007669"/>
    <property type="project" value="InterPro"/>
</dbReference>
<dbReference type="SUPFAM" id="SSF57756">
    <property type="entry name" value="Retrovirus zinc finger-like domains"/>
    <property type="match status" value="1"/>
</dbReference>
<dbReference type="GO" id="GO:0003676">
    <property type="term" value="F:nucleic acid binding"/>
    <property type="evidence" value="ECO:0007669"/>
    <property type="project" value="InterPro"/>
</dbReference>
<comment type="caution">
    <text evidence="2">The sequence shown here is derived from an EMBL/GenBank/DDBJ whole genome shotgun (WGS) entry which is preliminary data.</text>
</comment>
<evidence type="ECO:0000313" key="2">
    <source>
        <dbReference type="EMBL" id="KAK9871662.1"/>
    </source>
</evidence>
<dbReference type="EMBL" id="JARQZJ010000007">
    <property type="protein sequence ID" value="KAK9871662.1"/>
    <property type="molecule type" value="Genomic_DNA"/>
</dbReference>
<feature type="region of interest" description="Disordered" evidence="1">
    <location>
        <begin position="91"/>
        <end position="120"/>
    </location>
</feature>
<dbReference type="Proteomes" id="UP001431783">
    <property type="component" value="Unassembled WGS sequence"/>
</dbReference>
<protein>
    <recommendedName>
        <fullName evidence="4">CCHC-type domain-containing protein</fullName>
    </recommendedName>
</protein>
<feature type="compositionally biased region" description="Polar residues" evidence="1">
    <location>
        <begin position="1"/>
        <end position="13"/>
    </location>
</feature>
<keyword evidence="3" id="KW-1185">Reference proteome</keyword>
<evidence type="ECO:0008006" key="4">
    <source>
        <dbReference type="Google" id="ProtNLM"/>
    </source>
</evidence>
<dbReference type="InterPro" id="IPR036875">
    <property type="entry name" value="Znf_CCHC_sf"/>
</dbReference>
<accession>A0AAW1TKB4</accession>
<feature type="region of interest" description="Disordered" evidence="1">
    <location>
        <begin position="1"/>
        <end position="29"/>
    </location>
</feature>
<evidence type="ECO:0000256" key="1">
    <source>
        <dbReference type="SAM" id="MobiDB-lite"/>
    </source>
</evidence>
<feature type="compositionally biased region" description="Basic residues" evidence="1">
    <location>
        <begin position="91"/>
        <end position="105"/>
    </location>
</feature>
<dbReference type="AlphaFoldDB" id="A0AAW1TKB4"/>
<name>A0AAW1TKB4_9CUCU</name>
<reference evidence="2 3" key="1">
    <citation type="submission" date="2023-03" db="EMBL/GenBank/DDBJ databases">
        <title>Genome insight into feeding habits of ladybird beetles.</title>
        <authorList>
            <person name="Li H.-S."/>
            <person name="Huang Y.-H."/>
            <person name="Pang H."/>
        </authorList>
    </citation>
    <scope>NUCLEOTIDE SEQUENCE [LARGE SCALE GENOMIC DNA]</scope>
    <source>
        <strain evidence="2">SYSU_2023b</strain>
        <tissue evidence="2">Whole body</tissue>
    </source>
</reference>
<gene>
    <name evidence="2" type="ORF">WA026_014110</name>
</gene>
<sequence length="120" mass="13985">MAANMSKDQTLSLASDWDVSGSENDIEDLPFEQKNVNGAQRQMNTVEYFSVGPNTCWNCGKNDHQRNGCSERMIIFCSRCGRRGVQSRHCRCPKQRRRQRHKRPLCSKQQLKPQRDKRVE</sequence>
<organism evidence="2 3">
    <name type="scientific">Henosepilachna vigintioctopunctata</name>
    <dbReference type="NCBI Taxonomy" id="420089"/>
    <lineage>
        <taxon>Eukaryota</taxon>
        <taxon>Metazoa</taxon>
        <taxon>Ecdysozoa</taxon>
        <taxon>Arthropoda</taxon>
        <taxon>Hexapoda</taxon>
        <taxon>Insecta</taxon>
        <taxon>Pterygota</taxon>
        <taxon>Neoptera</taxon>
        <taxon>Endopterygota</taxon>
        <taxon>Coleoptera</taxon>
        <taxon>Polyphaga</taxon>
        <taxon>Cucujiformia</taxon>
        <taxon>Coccinelloidea</taxon>
        <taxon>Coccinellidae</taxon>
        <taxon>Epilachninae</taxon>
        <taxon>Epilachnini</taxon>
        <taxon>Henosepilachna</taxon>
    </lineage>
</organism>
<evidence type="ECO:0000313" key="3">
    <source>
        <dbReference type="Proteomes" id="UP001431783"/>
    </source>
</evidence>